<dbReference type="AlphaFoldDB" id="D1PXI4"/>
<dbReference type="InterPro" id="IPR004843">
    <property type="entry name" value="Calcineurin-like_PHP"/>
</dbReference>
<dbReference type="Proteomes" id="UP000003160">
    <property type="component" value="Unassembled WGS sequence"/>
</dbReference>
<evidence type="ECO:0000313" key="6">
    <source>
        <dbReference type="Proteomes" id="UP000003160"/>
    </source>
</evidence>
<dbReference type="OrthoDB" id="9780884at2"/>
<gene>
    <name evidence="5" type="ORF">HMPREF0645_1669</name>
</gene>
<feature type="transmembrane region" description="Helical" evidence="3">
    <location>
        <begin position="66"/>
        <end position="92"/>
    </location>
</feature>
<accession>D1PXI4</accession>
<feature type="transmembrane region" description="Helical" evidence="3">
    <location>
        <begin position="104"/>
        <end position="123"/>
    </location>
</feature>
<reference evidence="5 6" key="1">
    <citation type="submission" date="2009-10" db="EMBL/GenBank/DDBJ databases">
        <authorList>
            <person name="Qin X."/>
            <person name="Bachman B."/>
            <person name="Battles P."/>
            <person name="Bell A."/>
            <person name="Bess C."/>
            <person name="Bickham C."/>
            <person name="Chaboub L."/>
            <person name="Chen D."/>
            <person name="Coyle M."/>
            <person name="Deiros D.R."/>
            <person name="Dinh H."/>
            <person name="Forbes L."/>
            <person name="Fowler G."/>
            <person name="Francisco L."/>
            <person name="Fu Q."/>
            <person name="Gubbala S."/>
            <person name="Hale W."/>
            <person name="Han Y."/>
            <person name="Hemphill L."/>
            <person name="Highlander S.K."/>
            <person name="Hirani K."/>
            <person name="Hogues M."/>
            <person name="Jackson L."/>
            <person name="Jakkamsetti A."/>
            <person name="Javaid M."/>
            <person name="Jiang H."/>
            <person name="Korchina V."/>
            <person name="Kovar C."/>
            <person name="Lara F."/>
            <person name="Lee S."/>
            <person name="Mata R."/>
            <person name="Mathew T."/>
            <person name="Moen C."/>
            <person name="Morales K."/>
            <person name="Munidasa M."/>
            <person name="Nazareth L."/>
            <person name="Ngo R."/>
            <person name="Nguyen L."/>
            <person name="Okwuonu G."/>
            <person name="Ongeri F."/>
            <person name="Patil S."/>
            <person name="Petrosino J."/>
            <person name="Pham C."/>
            <person name="Pham P."/>
            <person name="Pu L.-L."/>
            <person name="Puazo M."/>
            <person name="Raj R."/>
            <person name="Reid J."/>
            <person name="Rouhana J."/>
            <person name="Saada N."/>
            <person name="Shang Y."/>
            <person name="Simmons D."/>
            <person name="Thornton R."/>
            <person name="Warren J."/>
            <person name="Weissenberger G."/>
            <person name="Zhang J."/>
            <person name="Zhang L."/>
            <person name="Zhou C."/>
            <person name="Zhu D."/>
            <person name="Muzny D."/>
            <person name="Worley K."/>
            <person name="Gibbs R."/>
        </authorList>
    </citation>
    <scope>NUCLEOTIDE SEQUENCE [LARGE SCALE GENOMIC DNA]</scope>
    <source>
        <strain evidence="5 6">DSM 17361</strain>
    </source>
</reference>
<dbReference type="Gene3D" id="3.60.21.10">
    <property type="match status" value="1"/>
</dbReference>
<dbReference type="GO" id="GO:0008758">
    <property type="term" value="F:UDP-2,3-diacylglucosamine hydrolase activity"/>
    <property type="evidence" value="ECO:0007669"/>
    <property type="project" value="TreeGrafter"/>
</dbReference>
<evidence type="ECO:0000313" key="5">
    <source>
        <dbReference type="EMBL" id="EFA43951.1"/>
    </source>
</evidence>
<keyword evidence="1" id="KW-0479">Metal-binding</keyword>
<dbReference type="PANTHER" id="PTHR31302">
    <property type="entry name" value="TRANSMEMBRANE PROTEIN WITH METALLOPHOSPHOESTERASE DOMAIN-RELATED"/>
    <property type="match status" value="1"/>
</dbReference>
<dbReference type="GO" id="GO:0009245">
    <property type="term" value="P:lipid A biosynthetic process"/>
    <property type="evidence" value="ECO:0007669"/>
    <property type="project" value="TreeGrafter"/>
</dbReference>
<dbReference type="eggNOG" id="COG1408">
    <property type="taxonomic scope" value="Bacteria"/>
</dbReference>
<evidence type="ECO:0000259" key="4">
    <source>
        <dbReference type="Pfam" id="PF00149"/>
    </source>
</evidence>
<comment type="caution">
    <text evidence="5">The sequence shown here is derived from an EMBL/GenBank/DDBJ whole genome shotgun (WGS) entry which is preliminary data.</text>
</comment>
<keyword evidence="3" id="KW-1133">Transmembrane helix</keyword>
<evidence type="ECO:0000256" key="1">
    <source>
        <dbReference type="ARBA" id="ARBA00022723"/>
    </source>
</evidence>
<dbReference type="GO" id="GO:0016020">
    <property type="term" value="C:membrane"/>
    <property type="evidence" value="ECO:0007669"/>
    <property type="project" value="GOC"/>
</dbReference>
<feature type="domain" description="Calcineurin-like phosphoesterase" evidence="4">
    <location>
        <begin position="151"/>
        <end position="327"/>
    </location>
</feature>
<dbReference type="EMBL" id="ACKS01000070">
    <property type="protein sequence ID" value="EFA43951.1"/>
    <property type="molecule type" value="Genomic_DNA"/>
</dbReference>
<feature type="transmembrane region" description="Helical" evidence="3">
    <location>
        <begin position="6"/>
        <end position="23"/>
    </location>
</feature>
<dbReference type="PANTHER" id="PTHR31302:SF31">
    <property type="entry name" value="PHOSPHODIESTERASE YAEI"/>
    <property type="match status" value="1"/>
</dbReference>
<dbReference type="HOGENOM" id="CLU_025443_6_0_10"/>
<protein>
    <submittedName>
        <fullName evidence="5">Ser/Thr phosphatase family protein</fullName>
    </submittedName>
</protein>
<keyword evidence="2" id="KW-0378">Hydrolase</keyword>
<dbReference type="Pfam" id="PF00149">
    <property type="entry name" value="Metallophos"/>
    <property type="match status" value="1"/>
</dbReference>
<sequence>MIARIFFLIVLVIVLPELYFEWYRRKRRRRQTWKRRVLNWIPEAGMLVYTIFLAVCKNFVPDDMRITYVYLLIIGLYVVPKALYALCSMVGLACKRLTRSRYNWGNLVAFFLVLLSWYITIYGSTLGFRKLEVRHVDLYFNDLPKSFEGYKIVQFTDAHVGSLLGNDTRQLQRVVDSINAQKPDLIAFTGDLQNLRPQELYPVQDILAGLSARDGVVSVLGNHDYSEYIDEDPVIEVANCREMISRQRQWGWRLLLNEHTAIHRDKDSIVIAGEENLERPARADFAKTMAGVGERAFVVMLQHDPRAWDRHIKSDKRVQITLSGHVHGGQVALFGFRPSSLILKRDYGLFEENKRFLYVSSGIGGLIPFRFGVSPEIVVFTLHQSHP</sequence>
<evidence type="ECO:0000256" key="3">
    <source>
        <dbReference type="SAM" id="Phobius"/>
    </source>
</evidence>
<dbReference type="GO" id="GO:0046872">
    <property type="term" value="F:metal ion binding"/>
    <property type="evidence" value="ECO:0007669"/>
    <property type="project" value="UniProtKB-KW"/>
</dbReference>
<keyword evidence="3" id="KW-0812">Transmembrane</keyword>
<dbReference type="RefSeq" id="WP_007173772.1">
    <property type="nucleotide sequence ID" value="NZ_GG704781.1"/>
</dbReference>
<name>D1PXI4_9BACT</name>
<dbReference type="InterPro" id="IPR051158">
    <property type="entry name" value="Metallophosphoesterase_sf"/>
</dbReference>
<dbReference type="SUPFAM" id="SSF56300">
    <property type="entry name" value="Metallo-dependent phosphatases"/>
    <property type="match status" value="1"/>
</dbReference>
<keyword evidence="6" id="KW-1185">Reference proteome</keyword>
<proteinExistence type="predicted"/>
<keyword evidence="3" id="KW-0472">Membrane</keyword>
<dbReference type="CDD" id="cd07385">
    <property type="entry name" value="MPP_YkuE_C"/>
    <property type="match status" value="1"/>
</dbReference>
<organism evidence="5 6">
    <name type="scientific">Hallella bergensis DSM 17361</name>
    <dbReference type="NCBI Taxonomy" id="585502"/>
    <lineage>
        <taxon>Bacteria</taxon>
        <taxon>Pseudomonadati</taxon>
        <taxon>Bacteroidota</taxon>
        <taxon>Bacteroidia</taxon>
        <taxon>Bacteroidales</taxon>
        <taxon>Prevotellaceae</taxon>
        <taxon>Hallella</taxon>
    </lineage>
</organism>
<dbReference type="InterPro" id="IPR029052">
    <property type="entry name" value="Metallo-depent_PP-like"/>
</dbReference>
<feature type="transmembrane region" description="Helical" evidence="3">
    <location>
        <begin position="44"/>
        <end position="60"/>
    </location>
</feature>
<evidence type="ECO:0000256" key="2">
    <source>
        <dbReference type="ARBA" id="ARBA00022801"/>
    </source>
</evidence>